<reference evidence="3 4" key="1">
    <citation type="submission" date="2019-02" db="EMBL/GenBank/DDBJ databases">
        <title>Deep-cultivation of Planctomycetes and their phenomic and genomic characterization uncovers novel biology.</title>
        <authorList>
            <person name="Wiegand S."/>
            <person name="Jogler M."/>
            <person name="Boedeker C."/>
            <person name="Pinto D."/>
            <person name="Vollmers J."/>
            <person name="Rivas-Marin E."/>
            <person name="Kohn T."/>
            <person name="Peeters S.H."/>
            <person name="Heuer A."/>
            <person name="Rast P."/>
            <person name="Oberbeckmann S."/>
            <person name="Bunk B."/>
            <person name="Jeske O."/>
            <person name="Meyerdierks A."/>
            <person name="Storesund J.E."/>
            <person name="Kallscheuer N."/>
            <person name="Luecker S."/>
            <person name="Lage O.M."/>
            <person name="Pohl T."/>
            <person name="Merkel B.J."/>
            <person name="Hornburger P."/>
            <person name="Mueller R.-W."/>
            <person name="Bruemmer F."/>
            <person name="Labrenz M."/>
            <person name="Spormann A.M."/>
            <person name="Op den Camp H."/>
            <person name="Overmann J."/>
            <person name="Amann R."/>
            <person name="Jetten M.S.M."/>
            <person name="Mascher T."/>
            <person name="Medema M.H."/>
            <person name="Devos D.P."/>
            <person name="Kaster A.-K."/>
            <person name="Ovreas L."/>
            <person name="Rohde M."/>
            <person name="Galperin M.Y."/>
            <person name="Jogler C."/>
        </authorList>
    </citation>
    <scope>NUCLEOTIDE SEQUENCE [LARGE SCALE GENOMIC DNA]</scope>
    <source>
        <strain evidence="3 4">CA12</strain>
    </source>
</reference>
<accession>A0A517P4S4</accession>
<evidence type="ECO:0000313" key="4">
    <source>
        <dbReference type="Proteomes" id="UP000318741"/>
    </source>
</evidence>
<keyword evidence="2" id="KW-1133">Transmembrane helix</keyword>
<dbReference type="EMBL" id="CP036265">
    <property type="protein sequence ID" value="QDT14387.1"/>
    <property type="molecule type" value="Genomic_DNA"/>
</dbReference>
<dbReference type="AlphaFoldDB" id="A0A517P4S4"/>
<feature type="region of interest" description="Disordered" evidence="1">
    <location>
        <begin position="71"/>
        <end position="90"/>
    </location>
</feature>
<protein>
    <submittedName>
        <fullName evidence="3">Uncharacterized protein</fullName>
    </submittedName>
</protein>
<organism evidence="3 4">
    <name type="scientific">Alienimonas californiensis</name>
    <dbReference type="NCBI Taxonomy" id="2527989"/>
    <lineage>
        <taxon>Bacteria</taxon>
        <taxon>Pseudomonadati</taxon>
        <taxon>Planctomycetota</taxon>
        <taxon>Planctomycetia</taxon>
        <taxon>Planctomycetales</taxon>
        <taxon>Planctomycetaceae</taxon>
        <taxon>Alienimonas</taxon>
    </lineage>
</organism>
<name>A0A517P4S4_9PLAN</name>
<dbReference type="RefSeq" id="WP_145357179.1">
    <property type="nucleotide sequence ID" value="NZ_CP036265.1"/>
</dbReference>
<sequence length="90" mass="9493">MSTKTSIFATVGLIALAIGGGLAYLATLSASQADRAAEPLGSAMAILIGVGVAIIWFPWLMRWQNGRKAAAANAERTNAKRPERRGRPGR</sequence>
<gene>
    <name evidence="3" type="ORF">CA12_04600</name>
</gene>
<proteinExistence type="predicted"/>
<dbReference type="Proteomes" id="UP000318741">
    <property type="component" value="Chromosome"/>
</dbReference>
<evidence type="ECO:0000256" key="1">
    <source>
        <dbReference type="SAM" id="MobiDB-lite"/>
    </source>
</evidence>
<keyword evidence="2" id="KW-0472">Membrane</keyword>
<evidence type="ECO:0000313" key="3">
    <source>
        <dbReference type="EMBL" id="QDT14387.1"/>
    </source>
</evidence>
<evidence type="ECO:0000256" key="2">
    <source>
        <dbReference type="SAM" id="Phobius"/>
    </source>
</evidence>
<feature type="transmembrane region" description="Helical" evidence="2">
    <location>
        <begin position="40"/>
        <end position="60"/>
    </location>
</feature>
<dbReference type="KEGG" id="acaf:CA12_04600"/>
<keyword evidence="2" id="KW-0812">Transmembrane</keyword>
<keyword evidence="4" id="KW-1185">Reference proteome</keyword>